<accession>A6J890</accession>
<protein>
    <submittedName>
        <fullName evidence="2">Glioma tumor suppressor candidate region gene 1 (Predicted), isoform CRA_b</fullName>
    </submittedName>
</protein>
<evidence type="ECO:0000256" key="1">
    <source>
        <dbReference type="SAM" id="MobiDB-lite"/>
    </source>
</evidence>
<organism evidence="2 3">
    <name type="scientific">Rattus norvegicus</name>
    <name type="common">Rat</name>
    <dbReference type="NCBI Taxonomy" id="10116"/>
    <lineage>
        <taxon>Eukaryota</taxon>
        <taxon>Metazoa</taxon>
        <taxon>Chordata</taxon>
        <taxon>Craniata</taxon>
        <taxon>Vertebrata</taxon>
        <taxon>Euteleostomi</taxon>
        <taxon>Mammalia</taxon>
        <taxon>Eutheria</taxon>
        <taxon>Euarchontoglires</taxon>
        <taxon>Glires</taxon>
        <taxon>Rodentia</taxon>
        <taxon>Myomorpha</taxon>
        <taxon>Muroidea</taxon>
        <taxon>Muridae</taxon>
        <taxon>Murinae</taxon>
        <taxon>Rattus</taxon>
    </lineage>
</organism>
<evidence type="ECO:0000313" key="3">
    <source>
        <dbReference type="Proteomes" id="UP000234681"/>
    </source>
</evidence>
<gene>
    <name evidence="2" type="primary">Gltscr1_predicted</name>
    <name evidence="2" type="ORF">rCG_53809</name>
</gene>
<evidence type="ECO:0000313" key="2">
    <source>
        <dbReference type="EMBL" id="EDM08345.1"/>
    </source>
</evidence>
<dbReference type="AlphaFoldDB" id="A6J890"/>
<feature type="region of interest" description="Disordered" evidence="1">
    <location>
        <begin position="30"/>
        <end position="62"/>
    </location>
</feature>
<dbReference type="EMBL" id="CH473979">
    <property type="protein sequence ID" value="EDM08345.1"/>
    <property type="molecule type" value="Genomic_DNA"/>
</dbReference>
<proteinExistence type="predicted"/>
<reference evidence="2 3" key="1">
    <citation type="submission" date="2005-09" db="EMBL/GenBank/DDBJ databases">
        <authorList>
            <person name="Mural R.J."/>
            <person name="Li P.W."/>
            <person name="Adams M.D."/>
            <person name="Amanatides P.G."/>
            <person name="Baden-Tillson H."/>
            <person name="Barnstead M."/>
            <person name="Chin S.H."/>
            <person name="Dew I."/>
            <person name="Evans C.A."/>
            <person name="Ferriera S."/>
            <person name="Flanigan M."/>
            <person name="Fosler C."/>
            <person name="Glodek A."/>
            <person name="Gu Z."/>
            <person name="Holt R.A."/>
            <person name="Jennings D."/>
            <person name="Kraft C.L."/>
            <person name="Lu F."/>
            <person name="Nguyen T."/>
            <person name="Nusskern D.R."/>
            <person name="Pfannkoch C.M."/>
            <person name="Sitter C."/>
            <person name="Sutton G.G."/>
            <person name="Venter J.C."/>
            <person name="Wang Z."/>
            <person name="Woodage T."/>
            <person name="Zheng X.H."/>
            <person name="Zhong F."/>
        </authorList>
    </citation>
    <scope>NUCLEOTIDE SEQUENCE [LARGE SCALE GENOMIC DNA]</scope>
    <source>
        <strain>BN</strain>
        <strain evidence="3">Sprague-Dawley</strain>
    </source>
</reference>
<sequence>MATTGLPPLLPAENKAFASNLPTLSVAKATVSGPGKSPAMQYDSKLGSLKKQPLLQPSKEAW</sequence>
<name>A6J890_RAT</name>
<dbReference type="Proteomes" id="UP000234681">
    <property type="component" value="Chromosome 1"/>
</dbReference>